<accession>A0AAD7V1I6</accession>
<evidence type="ECO:0000313" key="2">
    <source>
        <dbReference type="Proteomes" id="UP001234581"/>
    </source>
</evidence>
<comment type="caution">
    <text evidence="1">The sequence shown here is derived from an EMBL/GenBank/DDBJ whole genome shotgun (WGS) entry which is preliminary data.</text>
</comment>
<dbReference type="GeneID" id="83214084"/>
<dbReference type="Proteomes" id="UP001234581">
    <property type="component" value="Unassembled WGS sequence"/>
</dbReference>
<dbReference type="Gene3D" id="3.80.10.10">
    <property type="entry name" value="Ribonuclease Inhibitor"/>
    <property type="match status" value="1"/>
</dbReference>
<dbReference type="EMBL" id="JARTCD010000030">
    <property type="protein sequence ID" value="KAJ8657609.1"/>
    <property type="molecule type" value="Genomic_DNA"/>
</dbReference>
<proteinExistence type="predicted"/>
<dbReference type="InterPro" id="IPR032675">
    <property type="entry name" value="LRR_dom_sf"/>
</dbReference>
<organism evidence="1 2">
    <name type="scientific">Lichtheimia ornata</name>
    <dbReference type="NCBI Taxonomy" id="688661"/>
    <lineage>
        <taxon>Eukaryota</taxon>
        <taxon>Fungi</taxon>
        <taxon>Fungi incertae sedis</taxon>
        <taxon>Mucoromycota</taxon>
        <taxon>Mucoromycotina</taxon>
        <taxon>Mucoromycetes</taxon>
        <taxon>Mucorales</taxon>
        <taxon>Lichtheimiaceae</taxon>
        <taxon>Lichtheimia</taxon>
    </lineage>
</organism>
<sequence length="606" mass="68677">MQFIQSDCEDINALETRAKALASCAQSELALRDALEIIQLAPSSSAGHSLAGWIHTQFGQHETALQCYNGALRVEDDAMKWKEIDECRRHNAQQLLKRIDFVSSLPFELLSFILPDTLKILSIGDLSYLHVCTTWRQRVLQSTQLRWIRPQVLSSHAMHLLHAYAPFIQHLRLLCPVFYPLAVRPGTCFTSLRSLSIDLDSKGSTTALLTLFPMIGKTLKELRLWINYRIRDEWIRFDDILHHFPNIEVFSSRNVHLSPLCQTYANISGLIITTIYNPLNEHEIIALLKQLPALQELKLPRCQSSRPLALIHQYCPSLCSLGYSMTEDSSMRYIADRVINGNGFHTLGIKAERGFQIHDLAAALTAYSNTLVYMSLVGVATSQGNIMNLDPNVRFPRLRVIWFDLAAGEEGKELLQWILKDAPNLRKIDRIPYNIDHPHVYESMKEMQHLGFLDFALPSPTLVRVLEYHAALGPQSTLHTLKINSIGDRCARALDAISRMSTLLIIHLHLGGATLGQEFVAIIENLFNGCQWLQEMELSCDNELPHDIIHKFPICDCLETLLLRTPNDWGECLLDLLDCESLIFVDIPTDNLPIAVEEALSHLLDD</sequence>
<evidence type="ECO:0008006" key="3">
    <source>
        <dbReference type="Google" id="ProtNLM"/>
    </source>
</evidence>
<gene>
    <name evidence="1" type="ORF">O0I10_006673</name>
</gene>
<dbReference type="RefSeq" id="XP_058342522.1">
    <property type="nucleotide sequence ID" value="XM_058486700.1"/>
</dbReference>
<evidence type="ECO:0000313" key="1">
    <source>
        <dbReference type="EMBL" id="KAJ8657609.1"/>
    </source>
</evidence>
<dbReference type="InterPro" id="IPR011990">
    <property type="entry name" value="TPR-like_helical_dom_sf"/>
</dbReference>
<name>A0AAD7V1I6_9FUNG</name>
<keyword evidence="2" id="KW-1185">Reference proteome</keyword>
<reference evidence="1 2" key="1">
    <citation type="submission" date="2023-03" db="EMBL/GenBank/DDBJ databases">
        <title>Genome sequence of Lichtheimia ornata CBS 291.66.</title>
        <authorList>
            <person name="Mohabir J.T."/>
            <person name="Shea T.P."/>
            <person name="Kurbessoian T."/>
            <person name="Berby B."/>
            <person name="Fontaine J."/>
            <person name="Livny J."/>
            <person name="Gnirke A."/>
            <person name="Stajich J.E."/>
            <person name="Cuomo C.A."/>
        </authorList>
    </citation>
    <scope>NUCLEOTIDE SEQUENCE [LARGE SCALE GENOMIC DNA]</scope>
    <source>
        <strain evidence="1">CBS 291.66</strain>
    </source>
</reference>
<dbReference type="AlphaFoldDB" id="A0AAD7V1I6"/>
<protein>
    <recommendedName>
        <fullName evidence="3">F-box domain-containing protein</fullName>
    </recommendedName>
</protein>
<dbReference type="SUPFAM" id="SSF48452">
    <property type="entry name" value="TPR-like"/>
    <property type="match status" value="1"/>
</dbReference>
<dbReference type="Gene3D" id="1.25.40.10">
    <property type="entry name" value="Tetratricopeptide repeat domain"/>
    <property type="match status" value="1"/>
</dbReference>
<dbReference type="SUPFAM" id="SSF52047">
    <property type="entry name" value="RNI-like"/>
    <property type="match status" value="1"/>
</dbReference>